<dbReference type="InterPro" id="IPR048647">
    <property type="entry name" value="RlmA_N"/>
</dbReference>
<dbReference type="RefSeq" id="WP_076554926.1">
    <property type="nucleotide sequence ID" value="NZ_FTNU01000004.1"/>
</dbReference>
<dbReference type="InterPro" id="IPR016718">
    <property type="entry name" value="rRNA_m1G-MeTrfase_A_prd"/>
</dbReference>
<keyword evidence="6" id="KW-1185">Reference proteome</keyword>
<keyword evidence="1" id="KW-0479">Metal-binding</keyword>
<dbReference type="Gene3D" id="3.40.50.150">
    <property type="entry name" value="Vaccinia Virus protein VP39"/>
    <property type="match status" value="1"/>
</dbReference>
<proteinExistence type="predicted"/>
<dbReference type="Pfam" id="PF21302">
    <property type="entry name" value="Zn_ribbon_RlmA"/>
    <property type="match status" value="1"/>
</dbReference>
<accession>A0A1N7ED95</accession>
<protein>
    <submittedName>
        <fullName evidence="5">23S rRNA (Guanine745-N1)-methyltransferase</fullName>
    </submittedName>
</protein>
<feature type="binding site" evidence="1">
    <location>
        <position position="20"/>
    </location>
    <ligand>
        <name>Zn(2+)</name>
        <dbReference type="ChEBI" id="CHEBI:29105"/>
    </ligand>
</feature>
<feature type="binding site" evidence="2">
    <location>
        <position position="66"/>
    </location>
    <ligand>
        <name>S-adenosyl-L-methionine</name>
        <dbReference type="ChEBI" id="CHEBI:59789"/>
    </ligand>
</feature>
<feature type="domain" description="23S rRNA (guanine(745)-N(1))-methyltransferase N-terminal" evidence="4">
    <location>
        <begin position="3"/>
        <end position="45"/>
    </location>
</feature>
<dbReference type="EMBL" id="FTNU01000004">
    <property type="protein sequence ID" value="SIR85989.1"/>
    <property type="molecule type" value="Genomic_DNA"/>
</dbReference>
<dbReference type="Pfam" id="PF13649">
    <property type="entry name" value="Methyltransf_25"/>
    <property type="match status" value="1"/>
</dbReference>
<dbReference type="GO" id="GO:0008168">
    <property type="term" value="F:methyltransferase activity"/>
    <property type="evidence" value="ECO:0007669"/>
    <property type="project" value="UniProtKB-KW"/>
</dbReference>
<feature type="binding site" evidence="1">
    <location>
        <position position="4"/>
    </location>
    <ligand>
        <name>Zn(2+)</name>
        <dbReference type="ChEBI" id="CHEBI:29105"/>
    </ligand>
</feature>
<dbReference type="Proteomes" id="UP000187495">
    <property type="component" value="Unassembled WGS sequence"/>
</dbReference>
<name>A0A1N7ED95_9GAMM</name>
<organism evidence="5 6">
    <name type="scientific">Moraxella cuniculi DSM 21768</name>
    <dbReference type="NCBI Taxonomy" id="1122245"/>
    <lineage>
        <taxon>Bacteria</taxon>
        <taxon>Pseudomonadati</taxon>
        <taxon>Pseudomonadota</taxon>
        <taxon>Gammaproteobacteria</taxon>
        <taxon>Moraxellales</taxon>
        <taxon>Moraxellaceae</taxon>
        <taxon>Moraxella</taxon>
    </lineage>
</organism>
<evidence type="ECO:0000313" key="6">
    <source>
        <dbReference type="Proteomes" id="UP000187495"/>
    </source>
</evidence>
<feature type="binding site" evidence="1">
    <location>
        <position position="7"/>
    </location>
    <ligand>
        <name>Zn(2+)</name>
        <dbReference type="ChEBI" id="CHEBI:29105"/>
    </ligand>
</feature>
<feature type="domain" description="Methyltransferase" evidence="3">
    <location>
        <begin position="85"/>
        <end position="162"/>
    </location>
</feature>
<evidence type="ECO:0000259" key="3">
    <source>
        <dbReference type="Pfam" id="PF13649"/>
    </source>
</evidence>
<dbReference type="PIRSF" id="PIRSF018249">
    <property type="entry name" value="MyrA_prd"/>
    <property type="match status" value="1"/>
</dbReference>
<dbReference type="InterPro" id="IPR041698">
    <property type="entry name" value="Methyltransf_25"/>
</dbReference>
<dbReference type="GO" id="GO:0046872">
    <property type="term" value="F:metal ion binding"/>
    <property type="evidence" value="ECO:0007669"/>
    <property type="project" value="UniProtKB-KW"/>
</dbReference>
<dbReference type="GO" id="GO:0032259">
    <property type="term" value="P:methylation"/>
    <property type="evidence" value="ECO:0007669"/>
    <property type="project" value="UniProtKB-KW"/>
</dbReference>
<dbReference type="SUPFAM" id="SSF53335">
    <property type="entry name" value="S-adenosyl-L-methionine-dependent methyltransferases"/>
    <property type="match status" value="1"/>
</dbReference>
<feature type="binding site" evidence="2">
    <location>
        <begin position="92"/>
        <end position="93"/>
    </location>
    <ligand>
        <name>S-adenosyl-L-methionine</name>
        <dbReference type="ChEBI" id="CHEBI:59789"/>
    </ligand>
</feature>
<evidence type="ECO:0000259" key="4">
    <source>
        <dbReference type="Pfam" id="PF21302"/>
    </source>
</evidence>
<reference evidence="6" key="1">
    <citation type="submission" date="2017-01" db="EMBL/GenBank/DDBJ databases">
        <authorList>
            <person name="Varghese N."/>
            <person name="Submissions S."/>
        </authorList>
    </citation>
    <scope>NUCLEOTIDE SEQUENCE [LARGE SCALE GENOMIC DNA]</scope>
    <source>
        <strain evidence="6">DSM 21768</strain>
    </source>
</reference>
<keyword evidence="1" id="KW-0862">Zinc</keyword>
<evidence type="ECO:0000313" key="5">
    <source>
        <dbReference type="EMBL" id="SIR85989.1"/>
    </source>
</evidence>
<keyword evidence="5" id="KW-0808">Transferase</keyword>
<gene>
    <name evidence="5" type="ORF">SAMN02745664_10465</name>
</gene>
<feature type="binding site" evidence="1">
    <location>
        <position position="24"/>
    </location>
    <ligand>
        <name>Zn(2+)</name>
        <dbReference type="ChEBI" id="CHEBI:29105"/>
    </ligand>
</feature>
<evidence type="ECO:0000256" key="2">
    <source>
        <dbReference type="PIRSR" id="PIRSR018249-2"/>
    </source>
</evidence>
<keyword evidence="5" id="KW-0489">Methyltransferase</keyword>
<keyword evidence="2" id="KW-0949">S-adenosyl-L-methionine</keyword>
<dbReference type="CDD" id="cd02440">
    <property type="entry name" value="AdoMet_MTases"/>
    <property type="match status" value="1"/>
</dbReference>
<dbReference type="InterPro" id="IPR029063">
    <property type="entry name" value="SAM-dependent_MTases_sf"/>
</dbReference>
<dbReference type="AlphaFoldDB" id="A0A1N7ED95"/>
<dbReference type="STRING" id="34061.B0189_06945"/>
<feature type="binding site" evidence="2">
    <location>
        <position position="178"/>
    </location>
    <ligand>
        <name>S-adenosyl-L-methionine</name>
        <dbReference type="ChEBI" id="CHEBI:59789"/>
    </ligand>
</feature>
<sequence>MLICPVCQSPLQVSAKIFRCTLNHSFDIAKEGYVNLHIVQHKKSKNPGDTPQAVQARREFLSAGHYAPFRTAVADIVHKLQAGVVMDIGCGEGYYTQALTAQTQVLGLDIAKSAVQIAAKADKNKRVCWLVGTSSALPVASGSVNVCTSLFSPLPKQEIYRVLDVSGVLLVAVAAPRHLYAVREALFGTVIEHSPDKYLDVLAPEFVLTDRQQITVPMQLDNQSLRQLIAMTPYAYKATAERRAWLERQESFEAVGEFCVMLFKKTVMVEYY</sequence>
<evidence type="ECO:0000256" key="1">
    <source>
        <dbReference type="PIRSR" id="PIRSR018249-1"/>
    </source>
</evidence>